<dbReference type="InterPro" id="IPR010656">
    <property type="entry name" value="DctM"/>
</dbReference>
<feature type="transmembrane region" description="Helical" evidence="7">
    <location>
        <begin position="401"/>
        <end position="422"/>
    </location>
</feature>
<dbReference type="GO" id="GO:0005886">
    <property type="term" value="C:plasma membrane"/>
    <property type="evidence" value="ECO:0007669"/>
    <property type="project" value="UniProtKB-SubCell"/>
</dbReference>
<feature type="transmembrane region" description="Helical" evidence="7">
    <location>
        <begin position="47"/>
        <end position="71"/>
    </location>
</feature>
<dbReference type="Proteomes" id="UP000077926">
    <property type="component" value="Chromosome"/>
</dbReference>
<keyword evidence="2" id="KW-1003">Cell membrane</keyword>
<comment type="subcellular location">
    <subcellularLocation>
        <location evidence="1">Cell inner membrane</location>
        <topology evidence="1">Multi-pass membrane protein</topology>
    </subcellularLocation>
</comment>
<dbReference type="Pfam" id="PF06808">
    <property type="entry name" value="DctM"/>
    <property type="match status" value="1"/>
</dbReference>
<feature type="transmembrane region" description="Helical" evidence="7">
    <location>
        <begin position="170"/>
        <end position="191"/>
    </location>
</feature>
<dbReference type="PIRSF" id="PIRSF006066">
    <property type="entry name" value="HI0050"/>
    <property type="match status" value="1"/>
</dbReference>
<dbReference type="NCBIfam" id="TIGR00786">
    <property type="entry name" value="dctM"/>
    <property type="match status" value="1"/>
</dbReference>
<keyword evidence="4 7" id="KW-0812">Transmembrane</keyword>
<evidence type="ECO:0000313" key="9">
    <source>
        <dbReference type="EMBL" id="AOH54983.1"/>
    </source>
</evidence>
<sequence length="427" mass="46473">MVITVILCVLLVLFLLNVPIAFALIVSTSIYFLFDDSFSSTVLIQRMVGGIESVPLLAIIFFMTAGVLMNYTGITSRMLRFAEVITRPLPGSLAQVNVVLSTLMGGLSGSNIADAAMQSKILVPEMVKKGYDKSYATVLTAATSLITPIIPPGIALIMYGYVGNVSIGKLFLAGILPGLVLCLIFMIYVHFHAKKYNLETENKKKFSAKEFFVSLKDALLALLLPIIIIGGIRFGAFSATEAGAIAVFYALFLGLVVYREMTLKQLINALVETVYTAASILIIIAAGSAFAWVLTLEQVPQQMTVLMADYISSPMMFFIIILIFLLIVGMFVEGNVSIIILTPLFMPMLEQYGIDSVHFGIFFIVCISIGTLTPPLGTIMFTTCSITGTKVEDFIKHSIPFLMILIIAAMLIAFVPGISLWIPTIFS</sequence>
<keyword evidence="5 7" id="KW-1133">Transmembrane helix</keyword>
<organism evidence="9 10">
    <name type="scientific">Peribacillus muralis</name>
    <dbReference type="NCBI Taxonomy" id="264697"/>
    <lineage>
        <taxon>Bacteria</taxon>
        <taxon>Bacillati</taxon>
        <taxon>Bacillota</taxon>
        <taxon>Bacilli</taxon>
        <taxon>Bacillales</taxon>
        <taxon>Bacillaceae</taxon>
        <taxon>Peribacillus</taxon>
    </lineage>
</organism>
<dbReference type="RefSeq" id="WP_064465074.1">
    <property type="nucleotide sequence ID" value="NZ_CP017080.1"/>
</dbReference>
<dbReference type="InterPro" id="IPR004681">
    <property type="entry name" value="TRAP_DctM"/>
</dbReference>
<evidence type="ECO:0000313" key="10">
    <source>
        <dbReference type="Proteomes" id="UP000077926"/>
    </source>
</evidence>
<keyword evidence="3" id="KW-0997">Cell inner membrane</keyword>
<keyword evidence="6 7" id="KW-0472">Membrane</keyword>
<feature type="transmembrane region" description="Helical" evidence="7">
    <location>
        <begin position="315"/>
        <end position="345"/>
    </location>
</feature>
<evidence type="ECO:0000256" key="6">
    <source>
        <dbReference type="ARBA" id="ARBA00023136"/>
    </source>
</evidence>
<accession>A0A1B3XP28</accession>
<dbReference type="STRING" id="264697.ABE28_011535"/>
<feature type="transmembrane region" description="Helical" evidence="7">
    <location>
        <begin position="270"/>
        <end position="295"/>
    </location>
</feature>
<dbReference type="KEGG" id="bmur:ABE28_011535"/>
<dbReference type="AlphaFoldDB" id="A0A1B3XP28"/>
<feature type="transmembrane region" description="Helical" evidence="7">
    <location>
        <begin position="211"/>
        <end position="236"/>
    </location>
</feature>
<evidence type="ECO:0000256" key="3">
    <source>
        <dbReference type="ARBA" id="ARBA00022519"/>
    </source>
</evidence>
<dbReference type="GO" id="GO:0022857">
    <property type="term" value="F:transmembrane transporter activity"/>
    <property type="evidence" value="ECO:0007669"/>
    <property type="project" value="TreeGrafter"/>
</dbReference>
<name>A0A1B3XP28_9BACI</name>
<evidence type="ECO:0000256" key="4">
    <source>
        <dbReference type="ARBA" id="ARBA00022692"/>
    </source>
</evidence>
<feature type="domain" description="TRAP C4-dicarboxylate transport system permease DctM subunit" evidence="8">
    <location>
        <begin position="7"/>
        <end position="418"/>
    </location>
</feature>
<protein>
    <submittedName>
        <fullName evidence="9">C4-dicarboxylate ABC transporter</fullName>
    </submittedName>
</protein>
<evidence type="ECO:0000256" key="5">
    <source>
        <dbReference type="ARBA" id="ARBA00022989"/>
    </source>
</evidence>
<evidence type="ECO:0000256" key="7">
    <source>
        <dbReference type="SAM" id="Phobius"/>
    </source>
</evidence>
<proteinExistence type="predicted"/>
<keyword evidence="10" id="KW-1185">Reference proteome</keyword>
<dbReference type="EMBL" id="CP017080">
    <property type="protein sequence ID" value="AOH54983.1"/>
    <property type="molecule type" value="Genomic_DNA"/>
</dbReference>
<evidence type="ECO:0000256" key="2">
    <source>
        <dbReference type="ARBA" id="ARBA00022475"/>
    </source>
</evidence>
<reference evidence="9 10" key="1">
    <citation type="submission" date="2016-08" db="EMBL/GenBank/DDBJ databases">
        <title>Complete genome sequence of Bacillus muralis G25-68, a strain with toxicity to nematodes.</title>
        <authorList>
            <person name="Zheng Z."/>
        </authorList>
    </citation>
    <scope>NUCLEOTIDE SEQUENCE [LARGE SCALE GENOMIC DNA]</scope>
    <source>
        <strain evidence="9 10">G25-68</strain>
    </source>
</reference>
<feature type="transmembrane region" description="Helical" evidence="7">
    <location>
        <begin position="242"/>
        <end position="258"/>
    </location>
</feature>
<dbReference type="PANTHER" id="PTHR33362">
    <property type="entry name" value="SIALIC ACID TRAP TRANSPORTER PERMEASE PROTEIN SIAT-RELATED"/>
    <property type="match status" value="1"/>
</dbReference>
<evidence type="ECO:0000256" key="1">
    <source>
        <dbReference type="ARBA" id="ARBA00004429"/>
    </source>
</evidence>
<dbReference type="PANTHER" id="PTHR33362:SF4">
    <property type="entry name" value="2,3-DIKETO-L-GULONATE TRAP TRANSPORTER LARGE PERMEASE PROTEIN YIAN"/>
    <property type="match status" value="1"/>
</dbReference>
<evidence type="ECO:0000259" key="8">
    <source>
        <dbReference type="Pfam" id="PF06808"/>
    </source>
</evidence>
<dbReference type="OrthoDB" id="9785600at2"/>
<feature type="transmembrane region" description="Helical" evidence="7">
    <location>
        <begin position="357"/>
        <end position="381"/>
    </location>
</feature>
<gene>
    <name evidence="9" type="ORF">ABE28_011535</name>
</gene>
<feature type="transmembrane region" description="Helical" evidence="7">
    <location>
        <begin position="135"/>
        <end position="158"/>
    </location>
</feature>